<reference evidence="2" key="1">
    <citation type="submission" date="2016-10" db="EMBL/GenBank/DDBJ databases">
        <title>Sequence of Gallionella enrichment culture.</title>
        <authorList>
            <person name="Poehlein A."/>
            <person name="Muehling M."/>
            <person name="Daniel R."/>
        </authorList>
    </citation>
    <scope>NUCLEOTIDE SEQUENCE</scope>
</reference>
<accession>A0A1J5SHD3</accession>
<comment type="caution">
    <text evidence="2">The sequence shown here is derived from an EMBL/GenBank/DDBJ whole genome shotgun (WGS) entry which is preliminary data.</text>
</comment>
<sequence>MGLDIRYPIGYMFSLVGVLLVIASFTDNPAQLHRSLGIDINLFWGAFLVLFGVFMLFMAQRAKKAAQNERK</sequence>
<name>A0A1J5SHD3_9ZZZZ</name>
<keyword evidence="1" id="KW-1133">Transmembrane helix</keyword>
<dbReference type="AlphaFoldDB" id="A0A1J5SHD3"/>
<dbReference type="EMBL" id="MLJW01000038">
    <property type="protein sequence ID" value="OIR07323.1"/>
    <property type="molecule type" value="Genomic_DNA"/>
</dbReference>
<gene>
    <name evidence="2" type="ORF">GALL_105790</name>
</gene>
<keyword evidence="1" id="KW-0812">Transmembrane</keyword>
<proteinExistence type="predicted"/>
<evidence type="ECO:0000313" key="2">
    <source>
        <dbReference type="EMBL" id="OIR07323.1"/>
    </source>
</evidence>
<keyword evidence="1" id="KW-0472">Membrane</keyword>
<feature type="transmembrane region" description="Helical" evidence="1">
    <location>
        <begin position="7"/>
        <end position="26"/>
    </location>
</feature>
<evidence type="ECO:0000256" key="1">
    <source>
        <dbReference type="SAM" id="Phobius"/>
    </source>
</evidence>
<feature type="transmembrane region" description="Helical" evidence="1">
    <location>
        <begin position="38"/>
        <end position="59"/>
    </location>
</feature>
<protein>
    <submittedName>
        <fullName evidence="2">Uncharacterized protein</fullName>
    </submittedName>
</protein>
<organism evidence="2">
    <name type="scientific">mine drainage metagenome</name>
    <dbReference type="NCBI Taxonomy" id="410659"/>
    <lineage>
        <taxon>unclassified sequences</taxon>
        <taxon>metagenomes</taxon>
        <taxon>ecological metagenomes</taxon>
    </lineage>
</organism>